<dbReference type="HAMAP" id="MF_00145">
    <property type="entry name" value="Phosphoglyc_kinase"/>
    <property type="match status" value="1"/>
</dbReference>
<feature type="binding site" evidence="13">
    <location>
        <position position="117"/>
    </location>
    <ligand>
        <name>substrate</name>
    </ligand>
</feature>
<name>A0A2M7D8Z1_9BACT</name>
<dbReference type="InterPro" id="IPR036043">
    <property type="entry name" value="Phosphoglycerate_kinase_sf"/>
</dbReference>
<dbReference type="AlphaFoldDB" id="A0A2M7D8Z1"/>
<evidence type="ECO:0000256" key="1">
    <source>
        <dbReference type="ARBA" id="ARBA00000642"/>
    </source>
</evidence>
<dbReference type="Gene3D" id="3.40.50.1260">
    <property type="entry name" value="Phosphoglycerate kinase, N-terminal domain"/>
    <property type="match status" value="2"/>
</dbReference>
<dbReference type="InterPro" id="IPR001576">
    <property type="entry name" value="Phosphoglycerate_kinase"/>
</dbReference>
<keyword evidence="12 13" id="KW-0324">Glycolysis</keyword>
<dbReference type="PROSITE" id="PS00111">
    <property type="entry name" value="PGLYCERATE_KINASE"/>
    <property type="match status" value="1"/>
</dbReference>
<keyword evidence="10 13" id="KW-0418">Kinase</keyword>
<feature type="binding site" evidence="13 14">
    <location>
        <begin position="58"/>
        <end position="61"/>
    </location>
    <ligand>
        <name>substrate</name>
    </ligand>
</feature>
<evidence type="ECO:0000256" key="5">
    <source>
        <dbReference type="ARBA" id="ARBA00013061"/>
    </source>
</evidence>
<evidence type="ECO:0000256" key="11">
    <source>
        <dbReference type="ARBA" id="ARBA00022840"/>
    </source>
</evidence>
<keyword evidence="8 13" id="KW-0808">Transferase</keyword>
<evidence type="ECO:0000313" key="18">
    <source>
        <dbReference type="Proteomes" id="UP000230864"/>
    </source>
</evidence>
<proteinExistence type="inferred from homology"/>
<protein>
    <recommendedName>
        <fullName evidence="6 13">Phosphoglycerate kinase</fullName>
        <ecNumber evidence="5 13">2.7.2.3</ecNumber>
    </recommendedName>
</protein>
<dbReference type="FunFam" id="3.40.50.1260:FF:000031">
    <property type="entry name" value="Phosphoglycerate kinase 1"/>
    <property type="match status" value="1"/>
</dbReference>
<evidence type="ECO:0000256" key="15">
    <source>
        <dbReference type="PIRSR" id="PIRSR000724-2"/>
    </source>
</evidence>
<dbReference type="PANTHER" id="PTHR11406">
    <property type="entry name" value="PHOSPHOGLYCERATE KINASE"/>
    <property type="match status" value="1"/>
</dbReference>
<feature type="binding site" evidence="14">
    <location>
        <position position="35"/>
    </location>
    <ligand>
        <name>(2R)-3-phosphoglycerate</name>
        <dbReference type="ChEBI" id="CHEBI:58272"/>
    </ligand>
</feature>
<evidence type="ECO:0000256" key="7">
    <source>
        <dbReference type="ARBA" id="ARBA00022490"/>
    </source>
</evidence>
<comment type="catalytic activity">
    <reaction evidence="1 13 16">
        <text>(2R)-3-phosphoglycerate + ATP = (2R)-3-phospho-glyceroyl phosphate + ADP</text>
        <dbReference type="Rhea" id="RHEA:14801"/>
        <dbReference type="ChEBI" id="CHEBI:30616"/>
        <dbReference type="ChEBI" id="CHEBI:57604"/>
        <dbReference type="ChEBI" id="CHEBI:58272"/>
        <dbReference type="ChEBI" id="CHEBI:456216"/>
        <dbReference type="EC" id="2.7.2.3"/>
    </reaction>
</comment>
<evidence type="ECO:0000256" key="8">
    <source>
        <dbReference type="ARBA" id="ARBA00022679"/>
    </source>
</evidence>
<evidence type="ECO:0000256" key="16">
    <source>
        <dbReference type="RuleBase" id="RU000532"/>
    </source>
</evidence>
<evidence type="ECO:0000256" key="2">
    <source>
        <dbReference type="ARBA" id="ARBA00004838"/>
    </source>
</evidence>
<feature type="binding site" evidence="13">
    <location>
        <position position="35"/>
    </location>
    <ligand>
        <name>substrate</name>
    </ligand>
</feature>
<keyword evidence="7 13" id="KW-0963">Cytoplasm</keyword>
<accession>A0A2M7D8Z1</accession>
<evidence type="ECO:0000256" key="9">
    <source>
        <dbReference type="ARBA" id="ARBA00022741"/>
    </source>
</evidence>
<feature type="binding site" evidence="14">
    <location>
        <position position="150"/>
    </location>
    <ligand>
        <name>(2R)-3-phosphoglycerate</name>
        <dbReference type="ChEBI" id="CHEBI:58272"/>
    </ligand>
</feature>
<feature type="binding site" evidence="13 15">
    <location>
        <position position="318"/>
    </location>
    <ligand>
        <name>ATP</name>
        <dbReference type="ChEBI" id="CHEBI:30616"/>
    </ligand>
</feature>
<evidence type="ECO:0000256" key="3">
    <source>
        <dbReference type="ARBA" id="ARBA00008982"/>
    </source>
</evidence>
<feature type="binding site" evidence="13 14">
    <location>
        <begin position="19"/>
        <end position="21"/>
    </location>
    <ligand>
        <name>substrate</name>
    </ligand>
</feature>
<evidence type="ECO:0000256" key="10">
    <source>
        <dbReference type="ARBA" id="ARBA00022777"/>
    </source>
</evidence>
<evidence type="ECO:0000256" key="13">
    <source>
        <dbReference type="HAMAP-Rule" id="MF_00145"/>
    </source>
</evidence>
<dbReference type="GO" id="GO:0043531">
    <property type="term" value="F:ADP binding"/>
    <property type="evidence" value="ECO:0007669"/>
    <property type="project" value="TreeGrafter"/>
</dbReference>
<keyword evidence="11 13" id="KW-0067">ATP-binding</keyword>
<evidence type="ECO:0000313" key="17">
    <source>
        <dbReference type="EMBL" id="PIV44923.1"/>
    </source>
</evidence>
<organism evidence="17 18">
    <name type="scientific">Candidatus Nealsonbacteria bacterium CG02_land_8_20_14_3_00_37_10</name>
    <dbReference type="NCBI Taxonomy" id="1974699"/>
    <lineage>
        <taxon>Bacteria</taxon>
        <taxon>Candidatus Nealsoniibacteriota</taxon>
    </lineage>
</organism>
<dbReference type="FunFam" id="3.40.50.1260:FF:000006">
    <property type="entry name" value="Phosphoglycerate kinase"/>
    <property type="match status" value="1"/>
</dbReference>
<feature type="binding site" evidence="14">
    <location>
        <position position="117"/>
    </location>
    <ligand>
        <name>(2R)-3-phosphoglycerate</name>
        <dbReference type="ChEBI" id="CHEBI:58272"/>
    </ligand>
</feature>
<keyword evidence="9 13" id="KW-0547">Nucleotide-binding</keyword>
<dbReference type="PANTHER" id="PTHR11406:SF23">
    <property type="entry name" value="PHOSPHOGLYCERATE KINASE 1, CHLOROPLASTIC-RELATED"/>
    <property type="match status" value="1"/>
</dbReference>
<evidence type="ECO:0000256" key="14">
    <source>
        <dbReference type="PIRSR" id="PIRSR000724-1"/>
    </source>
</evidence>
<dbReference type="SUPFAM" id="SSF53748">
    <property type="entry name" value="Phosphoglycerate kinase"/>
    <property type="match status" value="1"/>
</dbReference>
<feature type="binding site" evidence="13">
    <location>
        <position position="150"/>
    </location>
    <ligand>
        <name>substrate</name>
    </ligand>
</feature>
<dbReference type="InterPro" id="IPR015824">
    <property type="entry name" value="Phosphoglycerate_kinase_N"/>
</dbReference>
<comment type="subcellular location">
    <subcellularLocation>
        <location evidence="13">Cytoplasm</location>
    </subcellularLocation>
</comment>
<comment type="caution">
    <text evidence="17">The sequence shown here is derived from an EMBL/GenBank/DDBJ whole genome shotgun (WGS) entry which is preliminary data.</text>
</comment>
<feature type="binding site" evidence="13">
    <location>
        <begin position="345"/>
        <end position="348"/>
    </location>
    <ligand>
        <name>ATP</name>
        <dbReference type="ChEBI" id="CHEBI:30616"/>
    </ligand>
</feature>
<dbReference type="EC" id="2.7.2.3" evidence="5 13"/>
<comment type="similarity">
    <text evidence="3 13 16">Belongs to the phosphoglycerate kinase family.</text>
</comment>
<comment type="caution">
    <text evidence="13">Lacks conserved residue(s) required for the propagation of feature annotation.</text>
</comment>
<evidence type="ECO:0000256" key="6">
    <source>
        <dbReference type="ARBA" id="ARBA00016471"/>
    </source>
</evidence>
<evidence type="ECO:0000256" key="4">
    <source>
        <dbReference type="ARBA" id="ARBA00011245"/>
    </source>
</evidence>
<gene>
    <name evidence="13 17" type="primary">pgk</name>
    <name evidence="17" type="ORF">COS25_02605</name>
</gene>
<dbReference type="GO" id="GO:0005524">
    <property type="term" value="F:ATP binding"/>
    <property type="evidence" value="ECO:0007669"/>
    <property type="project" value="UniProtKB-KW"/>
</dbReference>
<dbReference type="EMBL" id="PETZ01000057">
    <property type="protein sequence ID" value="PIV44923.1"/>
    <property type="molecule type" value="Genomic_DNA"/>
</dbReference>
<dbReference type="PRINTS" id="PR00477">
    <property type="entry name" value="PHGLYCKINASE"/>
</dbReference>
<sequence>MRDLRKFDVKNKRVLVRCDFNVPLSDKGEILDDFRIKESIRTIEYLIKKEAKVILMSHLGRPEGRVVKELRLTPVQNRLMEYLDLSVVKAPDCVGSEIEKWTYEMQPGEILLLENLRLHKEEEKGDLNFAKELARLGDIYINDAFGASHRPHASITGVPKFLPSAAGFLLQKEVDVLSGILAHPKRPLVAIVGGVKIESKIMVIKTFLEKADHLLLGGEIANSVLAVKGIWLFGERPSKEAVEEIKKVPLTSTKLHLPVDVLASSDSSGKAYVRQSALAEVKKDELLLDIGSETIDIFSRIIKEARTIVWSGPLGFFENPLFEKGTKEIAQAIIRNHRAFKVVGGGETMEFINKIGLTEKFNHVSTGGGAMLEFLSGKKLPGVEALK</sequence>
<dbReference type="Pfam" id="PF00162">
    <property type="entry name" value="PGK"/>
    <property type="match status" value="1"/>
</dbReference>
<feature type="binding site" evidence="13 15">
    <location>
        <position position="200"/>
    </location>
    <ligand>
        <name>ATP</name>
        <dbReference type="ChEBI" id="CHEBI:30616"/>
    </ligand>
</feature>
<comment type="subunit">
    <text evidence="4 13">Monomer.</text>
</comment>
<comment type="pathway">
    <text evidence="2 13">Carbohydrate degradation; glycolysis; pyruvate from D-glyceraldehyde 3-phosphate: step 2/5.</text>
</comment>
<dbReference type="GO" id="GO:0004618">
    <property type="term" value="F:phosphoglycerate kinase activity"/>
    <property type="evidence" value="ECO:0007669"/>
    <property type="project" value="UniProtKB-UniRule"/>
</dbReference>
<dbReference type="Proteomes" id="UP000230864">
    <property type="component" value="Unassembled WGS sequence"/>
</dbReference>
<dbReference type="GO" id="GO:0006096">
    <property type="term" value="P:glycolytic process"/>
    <property type="evidence" value="ECO:0007669"/>
    <property type="project" value="UniProtKB-UniRule"/>
</dbReference>
<dbReference type="GO" id="GO:0006094">
    <property type="term" value="P:gluconeogenesis"/>
    <property type="evidence" value="ECO:0007669"/>
    <property type="project" value="TreeGrafter"/>
</dbReference>
<dbReference type="PIRSF" id="PIRSF000724">
    <property type="entry name" value="Pgk"/>
    <property type="match status" value="1"/>
</dbReference>
<reference evidence="18" key="1">
    <citation type="submission" date="2017-09" db="EMBL/GenBank/DDBJ databases">
        <title>Depth-based differentiation of microbial function through sediment-hosted aquifers and enrichment of novel symbionts in the deep terrestrial subsurface.</title>
        <authorList>
            <person name="Probst A.J."/>
            <person name="Ladd B."/>
            <person name="Jarett J.K."/>
            <person name="Geller-Mcgrath D.E."/>
            <person name="Sieber C.M.K."/>
            <person name="Emerson J.B."/>
            <person name="Anantharaman K."/>
            <person name="Thomas B.C."/>
            <person name="Malmstrom R."/>
            <person name="Stieglmeier M."/>
            <person name="Klingl A."/>
            <person name="Woyke T."/>
            <person name="Ryan C.M."/>
            <person name="Banfield J.F."/>
        </authorList>
    </citation>
    <scope>NUCLEOTIDE SEQUENCE [LARGE SCALE GENOMIC DNA]</scope>
</reference>
<dbReference type="UniPathway" id="UPA00109">
    <property type="reaction ID" value="UER00185"/>
</dbReference>
<evidence type="ECO:0000256" key="12">
    <source>
        <dbReference type="ARBA" id="ARBA00023152"/>
    </source>
</evidence>
<dbReference type="InterPro" id="IPR015911">
    <property type="entry name" value="Phosphoglycerate_kinase_CS"/>
</dbReference>
<dbReference type="GO" id="GO:0005829">
    <property type="term" value="C:cytosol"/>
    <property type="evidence" value="ECO:0007669"/>
    <property type="project" value="TreeGrafter"/>
</dbReference>